<keyword evidence="7" id="KW-0539">Nucleus</keyword>
<dbReference type="OMA" id="WAWRIVA"/>
<dbReference type="Pfam" id="PF13359">
    <property type="entry name" value="DDE_Tnp_4"/>
    <property type="match status" value="1"/>
</dbReference>
<dbReference type="GO" id="GO:0005634">
    <property type="term" value="C:nucleus"/>
    <property type="evidence" value="ECO:0007669"/>
    <property type="project" value="UniProtKB-SubCell"/>
</dbReference>
<reference evidence="10 11" key="1">
    <citation type="submission" date="2013-11" db="EMBL/GenBank/DDBJ databases">
        <title>Genome sequencing of Stegodyphus mimosarum.</title>
        <authorList>
            <person name="Bechsgaard J."/>
        </authorList>
    </citation>
    <scope>NUCLEOTIDE SEQUENCE [LARGE SCALE GENOMIC DNA]</scope>
</reference>
<evidence type="ECO:0000256" key="7">
    <source>
        <dbReference type="ARBA" id="ARBA00023242"/>
    </source>
</evidence>
<dbReference type="STRING" id="407821.A0A087U1W5"/>
<dbReference type="PANTHER" id="PTHR22930">
    <property type="match status" value="1"/>
</dbReference>
<evidence type="ECO:0000256" key="2">
    <source>
        <dbReference type="ARBA" id="ARBA00004123"/>
    </source>
</evidence>
<dbReference type="GO" id="GO:0046872">
    <property type="term" value="F:metal ion binding"/>
    <property type="evidence" value="ECO:0007669"/>
    <property type="project" value="UniProtKB-KW"/>
</dbReference>
<keyword evidence="5" id="KW-0479">Metal-binding</keyword>
<dbReference type="GO" id="GO:0016787">
    <property type="term" value="F:hydrolase activity"/>
    <property type="evidence" value="ECO:0007669"/>
    <property type="project" value="UniProtKB-KW"/>
</dbReference>
<keyword evidence="4" id="KW-0540">Nuclease</keyword>
<evidence type="ECO:0000313" key="10">
    <source>
        <dbReference type="EMBL" id="KFM71354.1"/>
    </source>
</evidence>
<keyword evidence="11" id="KW-1185">Reference proteome</keyword>
<dbReference type="InterPro" id="IPR058353">
    <property type="entry name" value="DUF8040"/>
</dbReference>
<evidence type="ECO:0000256" key="6">
    <source>
        <dbReference type="ARBA" id="ARBA00022801"/>
    </source>
</evidence>
<comment type="subcellular location">
    <subcellularLocation>
        <location evidence="2">Nucleus</location>
    </subcellularLocation>
</comment>
<dbReference type="InterPro" id="IPR027806">
    <property type="entry name" value="HARBI1_dom"/>
</dbReference>
<sequence>MFKRTLKLSVLMYKMWTTRKKYHGHRKYLSLSNARKSRLRRMYEIRRSYSRVSSERFFLVKTLTEAYAFQINRNSPMWWENVKNKFTENQWLKYFRMGKETFSRLVDRLVPHLNSRYVNNVSLEKQVAITLISFASGKSNKYIGHLFAIPKSDVSIIIEKVSQAIMKLLPHYLKVPDSSTIKENIKEFEQKWGFPQCAGVLGSIHIPLRTSNLPENASDYINSDSGHSMILQGIVDASYKFWDINAGWPGSVPESRVLTSSTIWLKGQDRNLFPDYSRQIANVDIPVFILAGSSYPLSHWVIRPFLNESESEKEKIFNEKFTFAYNASEIAFKRLKARWNCLVIGNICSIEVFPMVITACCILHNMCEINKEMMFDEWIVKAEQHYKQPIPFPCNTVIGPQAENIREAVKEYFVSANSEV</sequence>
<dbReference type="EMBL" id="KK117760">
    <property type="protein sequence ID" value="KFM71354.1"/>
    <property type="molecule type" value="Genomic_DNA"/>
</dbReference>
<evidence type="ECO:0000259" key="9">
    <source>
        <dbReference type="Pfam" id="PF26138"/>
    </source>
</evidence>
<dbReference type="OrthoDB" id="2668416at2759"/>
<evidence type="ECO:0000313" key="11">
    <source>
        <dbReference type="Proteomes" id="UP000054359"/>
    </source>
</evidence>
<feature type="domain" description="DUF8040" evidence="9">
    <location>
        <begin position="88"/>
        <end position="167"/>
    </location>
</feature>
<evidence type="ECO:0000259" key="8">
    <source>
        <dbReference type="Pfam" id="PF13359"/>
    </source>
</evidence>
<dbReference type="Proteomes" id="UP000054359">
    <property type="component" value="Unassembled WGS sequence"/>
</dbReference>
<name>A0A087U1W5_STEMI</name>
<accession>A0A087U1W5</accession>
<dbReference type="PANTHER" id="PTHR22930:SF85">
    <property type="entry name" value="GH03217P-RELATED"/>
    <property type="match status" value="1"/>
</dbReference>
<gene>
    <name evidence="10" type="ORF">X975_14694</name>
</gene>
<dbReference type="GO" id="GO:0004518">
    <property type="term" value="F:nuclease activity"/>
    <property type="evidence" value="ECO:0007669"/>
    <property type="project" value="UniProtKB-KW"/>
</dbReference>
<evidence type="ECO:0000256" key="5">
    <source>
        <dbReference type="ARBA" id="ARBA00022723"/>
    </source>
</evidence>
<dbReference type="Pfam" id="PF26138">
    <property type="entry name" value="DUF8040"/>
    <property type="match status" value="1"/>
</dbReference>
<dbReference type="AlphaFoldDB" id="A0A087U1W5"/>
<evidence type="ECO:0000256" key="1">
    <source>
        <dbReference type="ARBA" id="ARBA00001968"/>
    </source>
</evidence>
<feature type="domain" description="DDE Tnp4" evidence="8">
    <location>
        <begin position="203"/>
        <end position="365"/>
    </location>
</feature>
<protein>
    <submittedName>
        <fullName evidence="10">Putative nuclease HARBI1</fullName>
    </submittedName>
</protein>
<comment type="similarity">
    <text evidence="3">Belongs to the HARBI1 family.</text>
</comment>
<comment type="cofactor">
    <cofactor evidence="1">
        <name>a divalent metal cation</name>
        <dbReference type="ChEBI" id="CHEBI:60240"/>
    </cofactor>
</comment>
<proteinExistence type="inferred from homology"/>
<organism evidence="10 11">
    <name type="scientific">Stegodyphus mimosarum</name>
    <name type="common">African social velvet spider</name>
    <dbReference type="NCBI Taxonomy" id="407821"/>
    <lineage>
        <taxon>Eukaryota</taxon>
        <taxon>Metazoa</taxon>
        <taxon>Ecdysozoa</taxon>
        <taxon>Arthropoda</taxon>
        <taxon>Chelicerata</taxon>
        <taxon>Arachnida</taxon>
        <taxon>Araneae</taxon>
        <taxon>Araneomorphae</taxon>
        <taxon>Entelegynae</taxon>
        <taxon>Eresoidea</taxon>
        <taxon>Eresidae</taxon>
        <taxon>Stegodyphus</taxon>
    </lineage>
</organism>
<dbReference type="InterPro" id="IPR045249">
    <property type="entry name" value="HARBI1-like"/>
</dbReference>
<feature type="non-terminal residue" evidence="10">
    <location>
        <position position="420"/>
    </location>
</feature>
<evidence type="ECO:0000256" key="4">
    <source>
        <dbReference type="ARBA" id="ARBA00022722"/>
    </source>
</evidence>
<evidence type="ECO:0000256" key="3">
    <source>
        <dbReference type="ARBA" id="ARBA00006958"/>
    </source>
</evidence>
<keyword evidence="6" id="KW-0378">Hydrolase</keyword>